<dbReference type="NCBIfam" id="TIGR00616">
    <property type="entry name" value="rect"/>
    <property type="match status" value="1"/>
</dbReference>
<organism evidence="1">
    <name type="scientific">marine sediment metagenome</name>
    <dbReference type="NCBI Taxonomy" id="412755"/>
    <lineage>
        <taxon>unclassified sequences</taxon>
        <taxon>metagenomes</taxon>
        <taxon>ecological metagenomes</taxon>
    </lineage>
</organism>
<name>A0A0F9K0F3_9ZZZZ</name>
<proteinExistence type="predicted"/>
<dbReference type="InterPro" id="IPR018330">
    <property type="entry name" value="RecT_fam"/>
</dbReference>
<evidence type="ECO:0000313" key="1">
    <source>
        <dbReference type="EMBL" id="KKM75524.1"/>
    </source>
</evidence>
<dbReference type="AlphaFoldDB" id="A0A0F9K0F3"/>
<sequence>MAETKRQQAIVLVKDSQSIAELGATSSFIQQARNVASKYLTPEKLIKIGALAAYRSPDLYKCTIASFANALITAGELGLDCAGITGQGYLIAYGNKNLPKGVKECKFMPGYQGFIELAYRTKQIDFIDSQLVFANDRYTCQLGSNPKIEHEPKLDGDRGPMLFGYGIVILKSSSHPKIEFMTEAELQIIKSRSRSGDSGPWRTDFNEMCRKTLIRRIWKYIPKTSEVHAALEADNADFDSFDVASERAEEEINEKMGSEPVDLPKTKKKVESKEVATPETQESTFVWTCTNPKCKHTMTEQPLAKNGKMQCPECLKLTMEGTAQEEQGEGFLKD</sequence>
<dbReference type="Pfam" id="PF03837">
    <property type="entry name" value="RecT"/>
    <property type="match status" value="1"/>
</dbReference>
<accession>A0A0F9K0F3</accession>
<protein>
    <submittedName>
        <fullName evidence="1">Uncharacterized protein</fullName>
    </submittedName>
</protein>
<dbReference type="GO" id="GO:0006259">
    <property type="term" value="P:DNA metabolic process"/>
    <property type="evidence" value="ECO:0007669"/>
    <property type="project" value="InterPro"/>
</dbReference>
<gene>
    <name evidence="1" type="ORF">LCGC14_1389390</name>
</gene>
<comment type="caution">
    <text evidence="1">The sequence shown here is derived from an EMBL/GenBank/DDBJ whole genome shotgun (WGS) entry which is preliminary data.</text>
</comment>
<dbReference type="InterPro" id="IPR004590">
    <property type="entry name" value="ssDNA_annealing_RecT"/>
</dbReference>
<reference evidence="1" key="1">
    <citation type="journal article" date="2015" name="Nature">
        <title>Complex archaea that bridge the gap between prokaryotes and eukaryotes.</title>
        <authorList>
            <person name="Spang A."/>
            <person name="Saw J.H."/>
            <person name="Jorgensen S.L."/>
            <person name="Zaremba-Niedzwiedzka K."/>
            <person name="Martijn J."/>
            <person name="Lind A.E."/>
            <person name="van Eijk R."/>
            <person name="Schleper C."/>
            <person name="Guy L."/>
            <person name="Ettema T.J."/>
        </authorList>
    </citation>
    <scope>NUCLEOTIDE SEQUENCE</scope>
</reference>
<dbReference type="GO" id="GO:0003677">
    <property type="term" value="F:DNA binding"/>
    <property type="evidence" value="ECO:0007669"/>
    <property type="project" value="InterPro"/>
</dbReference>
<dbReference type="EMBL" id="LAZR01008964">
    <property type="protein sequence ID" value="KKM75524.1"/>
    <property type="molecule type" value="Genomic_DNA"/>
</dbReference>